<protein>
    <recommendedName>
        <fullName evidence="3">SAM domain-containing protein</fullName>
    </recommendedName>
</protein>
<accession>A0A0C9UKI7</accession>
<evidence type="ECO:0008006" key="3">
    <source>
        <dbReference type="Google" id="ProtNLM"/>
    </source>
</evidence>
<evidence type="ECO:0000313" key="1">
    <source>
        <dbReference type="EMBL" id="KIJ43613.1"/>
    </source>
</evidence>
<dbReference type="OrthoDB" id="3060125at2759"/>
<gene>
    <name evidence="1" type="ORF">M422DRAFT_253199</name>
</gene>
<name>A0A0C9UKI7_SPHS4</name>
<dbReference type="AlphaFoldDB" id="A0A0C9UKI7"/>
<dbReference type="EMBL" id="KN837122">
    <property type="protein sequence ID" value="KIJ43613.1"/>
    <property type="molecule type" value="Genomic_DNA"/>
</dbReference>
<proteinExistence type="predicted"/>
<dbReference type="Proteomes" id="UP000054279">
    <property type="component" value="Unassembled WGS sequence"/>
</dbReference>
<organism evidence="1 2">
    <name type="scientific">Sphaerobolus stellatus (strain SS14)</name>
    <dbReference type="NCBI Taxonomy" id="990650"/>
    <lineage>
        <taxon>Eukaryota</taxon>
        <taxon>Fungi</taxon>
        <taxon>Dikarya</taxon>
        <taxon>Basidiomycota</taxon>
        <taxon>Agaricomycotina</taxon>
        <taxon>Agaricomycetes</taxon>
        <taxon>Phallomycetidae</taxon>
        <taxon>Geastrales</taxon>
        <taxon>Sphaerobolaceae</taxon>
        <taxon>Sphaerobolus</taxon>
    </lineage>
</organism>
<evidence type="ECO:0000313" key="2">
    <source>
        <dbReference type="Proteomes" id="UP000054279"/>
    </source>
</evidence>
<dbReference type="HOGENOM" id="CLU_2279283_0_0_1"/>
<keyword evidence="2" id="KW-1185">Reference proteome</keyword>
<sequence>MPSSEADDMDDPTKIPRLKHWLQDLQRSLLANDGHSFSVHTDALMSNGYVHLDQISKLTEQDLMWLWPALPEGTAKILLKQAKKQVKSIHKGIHNKHKEKQL</sequence>
<reference evidence="1 2" key="1">
    <citation type="submission" date="2014-06" db="EMBL/GenBank/DDBJ databases">
        <title>Evolutionary Origins and Diversification of the Mycorrhizal Mutualists.</title>
        <authorList>
            <consortium name="DOE Joint Genome Institute"/>
            <consortium name="Mycorrhizal Genomics Consortium"/>
            <person name="Kohler A."/>
            <person name="Kuo A."/>
            <person name="Nagy L.G."/>
            <person name="Floudas D."/>
            <person name="Copeland A."/>
            <person name="Barry K.W."/>
            <person name="Cichocki N."/>
            <person name="Veneault-Fourrey C."/>
            <person name="LaButti K."/>
            <person name="Lindquist E.A."/>
            <person name="Lipzen A."/>
            <person name="Lundell T."/>
            <person name="Morin E."/>
            <person name="Murat C."/>
            <person name="Riley R."/>
            <person name="Ohm R."/>
            <person name="Sun H."/>
            <person name="Tunlid A."/>
            <person name="Henrissat B."/>
            <person name="Grigoriev I.V."/>
            <person name="Hibbett D.S."/>
            <person name="Martin F."/>
        </authorList>
    </citation>
    <scope>NUCLEOTIDE SEQUENCE [LARGE SCALE GENOMIC DNA]</scope>
    <source>
        <strain evidence="1 2">SS14</strain>
    </source>
</reference>